<feature type="chain" id="PRO_5038713099" evidence="1">
    <location>
        <begin position="30"/>
        <end position="556"/>
    </location>
</feature>
<organism evidence="3 4">
    <name type="scientific">Rugosimonospora africana</name>
    <dbReference type="NCBI Taxonomy" id="556532"/>
    <lineage>
        <taxon>Bacteria</taxon>
        <taxon>Bacillati</taxon>
        <taxon>Actinomycetota</taxon>
        <taxon>Actinomycetes</taxon>
        <taxon>Micromonosporales</taxon>
        <taxon>Micromonosporaceae</taxon>
        <taxon>Rugosimonospora</taxon>
    </lineage>
</organism>
<keyword evidence="4" id="KW-1185">Reference proteome</keyword>
<dbReference type="GO" id="GO:0015833">
    <property type="term" value="P:peptide transport"/>
    <property type="evidence" value="ECO:0007669"/>
    <property type="project" value="TreeGrafter"/>
</dbReference>
<dbReference type="PIRSF" id="PIRSF002741">
    <property type="entry name" value="MppA"/>
    <property type="match status" value="1"/>
</dbReference>
<protein>
    <submittedName>
        <fullName evidence="3">Peptide ABC transporter substrate-binding protein</fullName>
    </submittedName>
</protein>
<evidence type="ECO:0000259" key="2">
    <source>
        <dbReference type="Pfam" id="PF00496"/>
    </source>
</evidence>
<accession>A0A8J3R2A2</accession>
<gene>
    <name evidence="3" type="ORF">Raf01_86310</name>
</gene>
<dbReference type="InterPro" id="IPR000914">
    <property type="entry name" value="SBP_5_dom"/>
</dbReference>
<feature type="domain" description="Solute-binding protein family 5" evidence="2">
    <location>
        <begin position="82"/>
        <end position="437"/>
    </location>
</feature>
<dbReference type="GO" id="GO:0042597">
    <property type="term" value="C:periplasmic space"/>
    <property type="evidence" value="ECO:0007669"/>
    <property type="project" value="UniProtKB-ARBA"/>
</dbReference>
<dbReference type="EMBL" id="BONZ01000097">
    <property type="protein sequence ID" value="GIH20459.1"/>
    <property type="molecule type" value="Genomic_DNA"/>
</dbReference>
<evidence type="ECO:0000256" key="1">
    <source>
        <dbReference type="SAM" id="SignalP"/>
    </source>
</evidence>
<dbReference type="Pfam" id="PF00496">
    <property type="entry name" value="SBP_bac_5"/>
    <property type="match status" value="1"/>
</dbReference>
<reference evidence="3" key="1">
    <citation type="submission" date="2021-01" db="EMBL/GenBank/DDBJ databases">
        <title>Whole genome shotgun sequence of Rugosimonospora africana NBRC 104875.</title>
        <authorList>
            <person name="Komaki H."/>
            <person name="Tamura T."/>
        </authorList>
    </citation>
    <scope>NUCLEOTIDE SEQUENCE</scope>
    <source>
        <strain evidence="3">NBRC 104875</strain>
    </source>
</reference>
<proteinExistence type="predicted"/>
<dbReference type="PANTHER" id="PTHR30290">
    <property type="entry name" value="PERIPLASMIC BINDING COMPONENT OF ABC TRANSPORTER"/>
    <property type="match status" value="1"/>
</dbReference>
<dbReference type="PROSITE" id="PS51257">
    <property type="entry name" value="PROKAR_LIPOPROTEIN"/>
    <property type="match status" value="1"/>
</dbReference>
<keyword evidence="1" id="KW-0732">Signal</keyword>
<dbReference type="GO" id="GO:1904680">
    <property type="term" value="F:peptide transmembrane transporter activity"/>
    <property type="evidence" value="ECO:0007669"/>
    <property type="project" value="TreeGrafter"/>
</dbReference>
<dbReference type="InterPro" id="IPR039424">
    <property type="entry name" value="SBP_5"/>
</dbReference>
<dbReference type="AlphaFoldDB" id="A0A8J3R2A2"/>
<dbReference type="SUPFAM" id="SSF53850">
    <property type="entry name" value="Periplasmic binding protein-like II"/>
    <property type="match status" value="1"/>
</dbReference>
<dbReference type="InterPro" id="IPR030678">
    <property type="entry name" value="Peptide/Ni-bd"/>
</dbReference>
<dbReference type="Gene3D" id="3.90.76.10">
    <property type="entry name" value="Dipeptide-binding Protein, Domain 1"/>
    <property type="match status" value="1"/>
</dbReference>
<dbReference type="Gene3D" id="3.40.190.10">
    <property type="entry name" value="Periplasmic binding protein-like II"/>
    <property type="match status" value="1"/>
</dbReference>
<dbReference type="GO" id="GO:0043190">
    <property type="term" value="C:ATP-binding cassette (ABC) transporter complex"/>
    <property type="evidence" value="ECO:0007669"/>
    <property type="project" value="InterPro"/>
</dbReference>
<dbReference type="RefSeq" id="WP_203923887.1">
    <property type="nucleotide sequence ID" value="NZ_BONZ01000097.1"/>
</dbReference>
<name>A0A8J3R2A2_9ACTN</name>
<feature type="signal peptide" evidence="1">
    <location>
        <begin position="1"/>
        <end position="29"/>
    </location>
</feature>
<evidence type="ECO:0000313" key="3">
    <source>
        <dbReference type="EMBL" id="GIH20459.1"/>
    </source>
</evidence>
<dbReference type="Gene3D" id="3.10.105.10">
    <property type="entry name" value="Dipeptide-binding Protein, Domain 3"/>
    <property type="match status" value="1"/>
</dbReference>
<comment type="caution">
    <text evidence="3">The sequence shown here is derived from an EMBL/GenBank/DDBJ whole genome shotgun (WGS) entry which is preliminary data.</text>
</comment>
<dbReference type="Proteomes" id="UP000642748">
    <property type="component" value="Unassembled WGS sequence"/>
</dbReference>
<sequence length="556" mass="60404">MHKRTRAMVAGAACALLLGVAACSSSMSGQSSSDGMIAQLTFPAEVSDTVGGLVNYNPYSPNPLTSTWLYEPVMVRNGLSCTITPWLATGYSWQGTNQLTFTMRDGVEWSDGKPFTAEDVAFTYNLMHKYPAIDKAGIWNDTFGAPATSVTASGDSVVLTFSGNAASKFDDIIKQPILPEHVYQSVGDPSKYIDKSPVGTGPFKVDSYNGRRLVLARRPDYWQADKIKVKKLVLEGSYEASEAALKLKSGGLDAYWGEIPNPQKAFVAADPAHNHFYYAPAGTTVLDFNLTKAPFNDVRFREAVSYAINRPEISAKATYGIMKPASQTGLKLPFTDAYLPSEYTDAQTVLPYDAAKASQLLDAAGYRKGPDRKRTLPDGSPLNLTFSVQAGFIDYDAMADVITRDFNDVGVTTKIETNAPDSVDAQKKSGDFQALLEYVDGGCQFATGLGARLASNQIPTKTDVLPNVERWRDAATDQEIAQLSATVDKSAQKQLVGKLVDTMMTQFPVTALVYAPTRIIYRTDKAVGWPTEQDPYAHPADNRLLIMTHLKPAPAA</sequence>
<dbReference type="CDD" id="cd08509">
    <property type="entry name" value="PBP2_TmCBP_oligosaccharides_like"/>
    <property type="match status" value="1"/>
</dbReference>
<evidence type="ECO:0000313" key="4">
    <source>
        <dbReference type="Proteomes" id="UP000642748"/>
    </source>
</evidence>